<feature type="region of interest" description="Disordered" evidence="1">
    <location>
        <begin position="13"/>
        <end position="34"/>
    </location>
</feature>
<dbReference type="EMBL" id="GGEC01067185">
    <property type="protein sequence ID" value="MBX47669.1"/>
    <property type="molecule type" value="Transcribed_RNA"/>
</dbReference>
<evidence type="ECO:0000256" key="1">
    <source>
        <dbReference type="SAM" id="MobiDB-lite"/>
    </source>
</evidence>
<organism evidence="2">
    <name type="scientific">Rhizophora mucronata</name>
    <name type="common">Asiatic mangrove</name>
    <dbReference type="NCBI Taxonomy" id="61149"/>
    <lineage>
        <taxon>Eukaryota</taxon>
        <taxon>Viridiplantae</taxon>
        <taxon>Streptophyta</taxon>
        <taxon>Embryophyta</taxon>
        <taxon>Tracheophyta</taxon>
        <taxon>Spermatophyta</taxon>
        <taxon>Magnoliopsida</taxon>
        <taxon>eudicotyledons</taxon>
        <taxon>Gunneridae</taxon>
        <taxon>Pentapetalae</taxon>
        <taxon>rosids</taxon>
        <taxon>fabids</taxon>
        <taxon>Malpighiales</taxon>
        <taxon>Rhizophoraceae</taxon>
        <taxon>Rhizophora</taxon>
    </lineage>
</organism>
<accession>A0A2P2NZ42</accession>
<evidence type="ECO:0000313" key="2">
    <source>
        <dbReference type="EMBL" id="MBX47669.1"/>
    </source>
</evidence>
<protein>
    <submittedName>
        <fullName evidence="2">Uncharacterized protein</fullName>
    </submittedName>
</protein>
<reference evidence="2" key="1">
    <citation type="submission" date="2018-02" db="EMBL/GenBank/DDBJ databases">
        <title>Rhizophora mucronata_Transcriptome.</title>
        <authorList>
            <person name="Meera S.P."/>
            <person name="Sreeshan A."/>
            <person name="Augustine A."/>
        </authorList>
    </citation>
    <scope>NUCLEOTIDE SEQUENCE</scope>
    <source>
        <tissue evidence="2">Leaf</tissue>
    </source>
</reference>
<proteinExistence type="predicted"/>
<sequence length="34" mass="4071">MDFTKKIVCLNRKKTKKENKNYTDPAREKEGERA</sequence>
<name>A0A2P2NZ42_RHIMU</name>
<feature type="compositionally biased region" description="Basic and acidic residues" evidence="1">
    <location>
        <begin position="18"/>
        <end position="34"/>
    </location>
</feature>
<dbReference type="AlphaFoldDB" id="A0A2P2NZ42"/>